<dbReference type="Proteomes" id="UP000434044">
    <property type="component" value="Unassembled WGS sequence"/>
</dbReference>
<dbReference type="PANTHER" id="PTHR39966:SF1">
    <property type="entry name" value="HEMERYTHRIN-LIKE DOMAIN-CONTAINING PROTEIN"/>
    <property type="match status" value="1"/>
</dbReference>
<feature type="domain" description="Hemerythrin-like" evidence="1">
    <location>
        <begin position="7"/>
        <end position="138"/>
    </location>
</feature>
<proteinExistence type="predicted"/>
<organism evidence="2 3">
    <name type="scientific">Allochromatium palmeri</name>
    <dbReference type="NCBI Taxonomy" id="231048"/>
    <lineage>
        <taxon>Bacteria</taxon>
        <taxon>Pseudomonadati</taxon>
        <taxon>Pseudomonadota</taxon>
        <taxon>Gammaproteobacteria</taxon>
        <taxon>Chromatiales</taxon>
        <taxon>Chromatiaceae</taxon>
        <taxon>Allochromatium</taxon>
    </lineage>
</organism>
<evidence type="ECO:0000259" key="1">
    <source>
        <dbReference type="Pfam" id="PF01814"/>
    </source>
</evidence>
<dbReference type="Pfam" id="PF01814">
    <property type="entry name" value="Hemerythrin"/>
    <property type="match status" value="1"/>
</dbReference>
<protein>
    <submittedName>
        <fullName evidence="2">Hemerythrin domain-containing protein</fullName>
    </submittedName>
</protein>
<evidence type="ECO:0000313" key="3">
    <source>
        <dbReference type="Proteomes" id="UP000434044"/>
    </source>
</evidence>
<reference evidence="2 3" key="1">
    <citation type="submission" date="2019-11" db="EMBL/GenBank/DDBJ databases">
        <title>Whole-genome sequence of the anaerobic purple sulfur bacterium Allochromatium palmeri DSM 15591.</title>
        <authorList>
            <person name="Kyndt J.A."/>
            <person name="Meyer T.E."/>
        </authorList>
    </citation>
    <scope>NUCLEOTIDE SEQUENCE [LARGE SCALE GENOMIC DNA]</scope>
    <source>
        <strain evidence="2 3">DSM 15591</strain>
    </source>
</reference>
<keyword evidence="3" id="KW-1185">Reference proteome</keyword>
<dbReference type="GO" id="GO:0005886">
    <property type="term" value="C:plasma membrane"/>
    <property type="evidence" value="ECO:0007669"/>
    <property type="project" value="TreeGrafter"/>
</dbReference>
<comment type="caution">
    <text evidence="2">The sequence shown here is derived from an EMBL/GenBank/DDBJ whole genome shotgun (WGS) entry which is preliminary data.</text>
</comment>
<dbReference type="Gene3D" id="1.20.120.520">
    <property type="entry name" value="nmb1532 protein domain like"/>
    <property type="match status" value="1"/>
</dbReference>
<gene>
    <name evidence="2" type="ORF">GJ668_01920</name>
</gene>
<evidence type="ECO:0000313" key="2">
    <source>
        <dbReference type="EMBL" id="MTW19847.1"/>
    </source>
</evidence>
<dbReference type="RefSeq" id="WP_155448427.1">
    <property type="nucleotide sequence ID" value="NZ_WNKT01000002.1"/>
</dbReference>
<dbReference type="EMBL" id="WNKT01000002">
    <property type="protein sequence ID" value="MTW19847.1"/>
    <property type="molecule type" value="Genomic_DNA"/>
</dbReference>
<dbReference type="PANTHER" id="PTHR39966">
    <property type="entry name" value="BLL2471 PROTEIN-RELATED"/>
    <property type="match status" value="1"/>
</dbReference>
<dbReference type="InterPro" id="IPR012312">
    <property type="entry name" value="Hemerythrin-like"/>
</dbReference>
<accession>A0A6N8EBD2</accession>
<dbReference type="OrthoDB" id="7349010at2"/>
<sequence>MNAIMTRLGQDHERLRRVLNLLEELLDRFHEGEEPDYELMDELLEYMDSYADIVHHPTEDLIFQRLIDKGVEPSESFTIPMRQHTGLSQLAKQFRESLRGILSEEVLLREDVEAAGRALVGNQRGHLIQEEREAFPLAIEHLTEDDWAEIEAAAPVIEDPLFGAPDPQRFKVLYRQLIEQAQH</sequence>
<name>A0A6N8EBD2_9GAMM</name>
<dbReference type="AlphaFoldDB" id="A0A6N8EBD2"/>